<dbReference type="GO" id="GO:0015935">
    <property type="term" value="C:small ribosomal subunit"/>
    <property type="evidence" value="ECO:0007669"/>
    <property type="project" value="InterPro"/>
</dbReference>
<gene>
    <name evidence="5" type="primary">rps2</name>
    <name evidence="8" type="ORF">BHR79_05990</name>
    <name evidence="9" type="ORF">EFE40_04265</name>
    <name evidence="10" type="ORF">SAMN04515625_1908</name>
</gene>
<dbReference type="SUPFAM" id="SSF52313">
    <property type="entry name" value="Ribosomal protein S2"/>
    <property type="match status" value="1"/>
</dbReference>
<dbReference type="InterPro" id="IPR018130">
    <property type="entry name" value="Ribosomal_uS2_CS"/>
</dbReference>
<dbReference type="GO" id="GO:0003735">
    <property type="term" value="F:structural constituent of ribosome"/>
    <property type="evidence" value="ECO:0007669"/>
    <property type="project" value="InterPro"/>
</dbReference>
<keyword evidence="3 5" id="KW-0687">Ribonucleoprotein</keyword>
<accession>A0A1L3Q2H4</accession>
<dbReference type="GO" id="GO:0006412">
    <property type="term" value="P:translation"/>
    <property type="evidence" value="ECO:0007669"/>
    <property type="project" value="UniProtKB-UniRule"/>
</dbReference>
<keyword evidence="11" id="KW-1185">Reference proteome</keyword>
<dbReference type="InterPro" id="IPR023591">
    <property type="entry name" value="Ribosomal_uS2_flav_dom_sf"/>
</dbReference>
<dbReference type="EMBL" id="CP017921">
    <property type="protein sequence ID" value="APH39078.1"/>
    <property type="molecule type" value="Genomic_DNA"/>
</dbReference>
<sequence length="242" mass="26852">MEEDQVIEETLDEQVEQKVEEAPVETETPNVENTKEETTEAADPEGPAPDSTSLVPIDEYLASGVHIGTQQKTQDMMKFVYRVRTDGLYVLDIQATDSRIRQVSHFLSKYDPAKILVVSARQYGQFPAKMFSKAIGAKSMVGRFIPGTLTNPSIEGFFEPDAIMVTDPAGDAQVIKEAVNIGIPVIGLCDTNNMISNVDMVIPTNNKGRKALSLIYWLLAREISKEKDIPFNYTMEDFEAGL</sequence>
<dbReference type="CDD" id="cd01425">
    <property type="entry name" value="RPS2"/>
    <property type="match status" value="1"/>
</dbReference>
<evidence type="ECO:0000313" key="9">
    <source>
        <dbReference type="EMBL" id="RNI09866.1"/>
    </source>
</evidence>
<dbReference type="Proteomes" id="UP000198669">
    <property type="component" value="Unassembled WGS sequence"/>
</dbReference>
<dbReference type="InterPro" id="IPR005707">
    <property type="entry name" value="Ribosomal_uS2_euk/arc"/>
</dbReference>
<reference evidence="10 12" key="2">
    <citation type="submission" date="2016-10" db="EMBL/GenBank/DDBJ databases">
        <authorList>
            <person name="de Groot N.N."/>
        </authorList>
    </citation>
    <scope>NUCLEOTIDE SEQUENCE [LARGE SCALE GENOMIC DNA]</scope>
    <source>
        <strain evidence="10 12">Z-7982</strain>
    </source>
</reference>
<evidence type="ECO:0000256" key="2">
    <source>
        <dbReference type="ARBA" id="ARBA00022980"/>
    </source>
</evidence>
<name>A0A1L3Q2H4_9EURY</name>
<dbReference type="EMBL" id="FNMU01000006">
    <property type="protein sequence ID" value="SDW92825.1"/>
    <property type="molecule type" value="Genomic_DNA"/>
</dbReference>
<dbReference type="EMBL" id="RJJG01000003">
    <property type="protein sequence ID" value="RNI09866.1"/>
    <property type="molecule type" value="Genomic_DNA"/>
</dbReference>
<proteinExistence type="inferred from homology"/>
<evidence type="ECO:0000256" key="7">
    <source>
        <dbReference type="SAM" id="MobiDB-lite"/>
    </source>
</evidence>
<dbReference type="OrthoDB" id="371797at2157"/>
<dbReference type="InterPro" id="IPR023454">
    <property type="entry name" value="Ribosomal_uS2_arc"/>
</dbReference>
<dbReference type="HAMAP" id="MF_00291_A">
    <property type="entry name" value="Ribosomal_uS2_A"/>
    <property type="match status" value="1"/>
</dbReference>
<dbReference type="GeneID" id="30583298"/>
<protein>
    <recommendedName>
        <fullName evidence="4 5">Small ribosomal subunit protein uS2</fullName>
    </recommendedName>
</protein>
<evidence type="ECO:0000256" key="1">
    <source>
        <dbReference type="ARBA" id="ARBA00006242"/>
    </source>
</evidence>
<keyword evidence="2 5" id="KW-0689">Ribosomal protein</keyword>
<dbReference type="InterPro" id="IPR001865">
    <property type="entry name" value="Ribosomal_uS2"/>
</dbReference>
<dbReference type="Proteomes" id="UP000267921">
    <property type="component" value="Unassembled WGS sequence"/>
</dbReference>
<evidence type="ECO:0000313" key="12">
    <source>
        <dbReference type="Proteomes" id="UP000198669"/>
    </source>
</evidence>
<evidence type="ECO:0000313" key="10">
    <source>
        <dbReference type="EMBL" id="SDW92825.1"/>
    </source>
</evidence>
<evidence type="ECO:0000256" key="3">
    <source>
        <dbReference type="ARBA" id="ARBA00023274"/>
    </source>
</evidence>
<comment type="similarity">
    <text evidence="1 5 6">Belongs to the universal ribosomal protein uS2 family.</text>
</comment>
<feature type="compositionally biased region" description="Acidic residues" evidence="7">
    <location>
        <begin position="1"/>
        <end position="14"/>
    </location>
</feature>
<dbReference type="AlphaFoldDB" id="A0A1L3Q2H4"/>
<dbReference type="FunFam" id="3.40.50.10490:FF:000030">
    <property type="entry name" value="30S ribosomal protein S2"/>
    <property type="match status" value="1"/>
</dbReference>
<evidence type="ECO:0000256" key="6">
    <source>
        <dbReference type="RuleBase" id="RU003631"/>
    </source>
</evidence>
<dbReference type="Proteomes" id="UP000186879">
    <property type="component" value="Chromosome"/>
</dbReference>
<dbReference type="Pfam" id="PF00318">
    <property type="entry name" value="Ribosomal_S2"/>
    <property type="match status" value="2"/>
</dbReference>
<dbReference type="PROSITE" id="PS00963">
    <property type="entry name" value="RIBOSOMAL_S2_2"/>
    <property type="match status" value="1"/>
</dbReference>
<dbReference type="KEGG" id="mhaz:BHR79_05990"/>
<feature type="region of interest" description="Disordered" evidence="7">
    <location>
        <begin position="1"/>
        <end position="54"/>
    </location>
</feature>
<evidence type="ECO:0000313" key="11">
    <source>
        <dbReference type="Proteomes" id="UP000186879"/>
    </source>
</evidence>
<dbReference type="RefSeq" id="WP_072561515.1">
    <property type="nucleotide sequence ID" value="NZ_CP017921.1"/>
</dbReference>
<dbReference type="NCBIfam" id="TIGR01012">
    <property type="entry name" value="uS2_euk_arch"/>
    <property type="match status" value="1"/>
</dbReference>
<dbReference type="Gene3D" id="3.40.50.10490">
    <property type="entry name" value="Glucose-6-phosphate isomerase like protein, domain 1"/>
    <property type="match status" value="1"/>
</dbReference>
<evidence type="ECO:0000313" key="8">
    <source>
        <dbReference type="EMBL" id="APH39078.1"/>
    </source>
</evidence>
<reference evidence="9 13" key="3">
    <citation type="submission" date="2018-10" db="EMBL/GenBank/DDBJ databases">
        <title>Cultivation of a novel Methanohalophilus strain from Kebrit Deep of the Red Sea and a genomic comparison of members of the genus Methanohalophilus.</title>
        <authorList>
            <person name="Guan Y."/>
            <person name="Ngugi D.K."/>
            <person name="Stingl U."/>
        </authorList>
    </citation>
    <scope>NUCLEOTIDE SEQUENCE [LARGE SCALE GENOMIC DNA]</scope>
    <source>
        <strain evidence="9 13">DSM 3094</strain>
    </source>
</reference>
<evidence type="ECO:0000313" key="13">
    <source>
        <dbReference type="Proteomes" id="UP000267921"/>
    </source>
</evidence>
<dbReference type="PANTHER" id="PTHR11489">
    <property type="entry name" value="40S RIBOSOMAL PROTEIN SA"/>
    <property type="match status" value="1"/>
</dbReference>
<reference evidence="8 11" key="1">
    <citation type="submission" date="2016-10" db="EMBL/GenBank/DDBJ databases">
        <title>Methanohalophilus halophilus.</title>
        <authorList>
            <person name="L'haridon S."/>
        </authorList>
    </citation>
    <scope>NUCLEOTIDE SEQUENCE [LARGE SCALE GENOMIC DNA]</scope>
    <source>
        <strain evidence="8 11">Z-7982</strain>
    </source>
</reference>
<evidence type="ECO:0000256" key="5">
    <source>
        <dbReference type="HAMAP-Rule" id="MF_00291"/>
    </source>
</evidence>
<dbReference type="PRINTS" id="PR00395">
    <property type="entry name" value="RIBOSOMALS2"/>
</dbReference>
<evidence type="ECO:0000256" key="4">
    <source>
        <dbReference type="ARBA" id="ARBA00035256"/>
    </source>
</evidence>
<organism evidence="8 11">
    <name type="scientific">Methanohalophilus halophilus</name>
    <dbReference type="NCBI Taxonomy" id="2177"/>
    <lineage>
        <taxon>Archaea</taxon>
        <taxon>Methanobacteriati</taxon>
        <taxon>Methanobacteriota</taxon>
        <taxon>Stenosarchaea group</taxon>
        <taxon>Methanomicrobia</taxon>
        <taxon>Methanosarcinales</taxon>
        <taxon>Methanosarcinaceae</taxon>
        <taxon>Methanohalophilus</taxon>
    </lineage>
</organism>
<dbReference type="PROSITE" id="PS00962">
    <property type="entry name" value="RIBOSOMAL_S2_1"/>
    <property type="match status" value="1"/>
</dbReference>
<dbReference type="STRING" id="2177.BHR79_05990"/>